<evidence type="ECO:0000256" key="1">
    <source>
        <dbReference type="SAM" id="Phobius"/>
    </source>
</evidence>
<sequence>MIIKTFFVSSLVNPPSEEYHFLPNFIFETKIKRFMKRIEKHILYTETIFYLLAFHFNQVFYKKMRKSQKDKDSIFLKKFRGCIVKSWPVGWRPSLSFQPHDYNFKSKKKEILKNLMSKKFHNRNIFYGLFEY</sequence>
<evidence type="ECO:0000313" key="3">
    <source>
        <dbReference type="Proteomes" id="UP000276133"/>
    </source>
</evidence>
<accession>A0A3M7RN06</accession>
<organism evidence="2 3">
    <name type="scientific">Brachionus plicatilis</name>
    <name type="common">Marine rotifer</name>
    <name type="synonym">Brachionus muelleri</name>
    <dbReference type="NCBI Taxonomy" id="10195"/>
    <lineage>
        <taxon>Eukaryota</taxon>
        <taxon>Metazoa</taxon>
        <taxon>Spiralia</taxon>
        <taxon>Gnathifera</taxon>
        <taxon>Rotifera</taxon>
        <taxon>Eurotatoria</taxon>
        <taxon>Monogononta</taxon>
        <taxon>Pseudotrocha</taxon>
        <taxon>Ploima</taxon>
        <taxon>Brachionidae</taxon>
        <taxon>Brachionus</taxon>
    </lineage>
</organism>
<comment type="caution">
    <text evidence="2">The sequence shown here is derived from an EMBL/GenBank/DDBJ whole genome shotgun (WGS) entry which is preliminary data.</text>
</comment>
<dbReference type="EMBL" id="REGN01003020">
    <property type="protein sequence ID" value="RNA24916.1"/>
    <property type="molecule type" value="Genomic_DNA"/>
</dbReference>
<reference evidence="2 3" key="1">
    <citation type="journal article" date="2018" name="Sci. Rep.">
        <title>Genomic signatures of local adaptation to the degree of environmental predictability in rotifers.</title>
        <authorList>
            <person name="Franch-Gras L."/>
            <person name="Hahn C."/>
            <person name="Garcia-Roger E.M."/>
            <person name="Carmona M.J."/>
            <person name="Serra M."/>
            <person name="Gomez A."/>
        </authorList>
    </citation>
    <scope>NUCLEOTIDE SEQUENCE [LARGE SCALE GENOMIC DNA]</scope>
    <source>
        <strain evidence="2">HYR1</strain>
    </source>
</reference>
<name>A0A3M7RN06_BRAPC</name>
<proteinExistence type="predicted"/>
<protein>
    <submittedName>
        <fullName evidence="2">Uncharacterized protein</fullName>
    </submittedName>
</protein>
<feature type="transmembrane region" description="Helical" evidence="1">
    <location>
        <begin position="42"/>
        <end position="61"/>
    </location>
</feature>
<evidence type="ECO:0000313" key="2">
    <source>
        <dbReference type="EMBL" id="RNA24916.1"/>
    </source>
</evidence>
<dbReference type="AlphaFoldDB" id="A0A3M7RN06"/>
<dbReference type="Proteomes" id="UP000276133">
    <property type="component" value="Unassembled WGS sequence"/>
</dbReference>
<gene>
    <name evidence="2" type="ORF">BpHYR1_009182</name>
</gene>
<keyword evidence="1" id="KW-0472">Membrane</keyword>
<keyword evidence="1" id="KW-1133">Transmembrane helix</keyword>
<keyword evidence="1" id="KW-0812">Transmembrane</keyword>
<keyword evidence="3" id="KW-1185">Reference proteome</keyword>